<evidence type="ECO:0000313" key="1">
    <source>
        <dbReference type="EMBL" id="KAF2489351.1"/>
    </source>
</evidence>
<accession>A0A6A6QB28</accession>
<reference evidence="1" key="1">
    <citation type="journal article" date="2020" name="Stud. Mycol.">
        <title>101 Dothideomycetes genomes: a test case for predicting lifestyles and emergence of pathogens.</title>
        <authorList>
            <person name="Haridas S."/>
            <person name="Albert R."/>
            <person name="Binder M."/>
            <person name="Bloem J."/>
            <person name="Labutti K."/>
            <person name="Salamov A."/>
            <person name="Andreopoulos B."/>
            <person name="Baker S."/>
            <person name="Barry K."/>
            <person name="Bills G."/>
            <person name="Bluhm B."/>
            <person name="Cannon C."/>
            <person name="Castanera R."/>
            <person name="Culley D."/>
            <person name="Daum C."/>
            <person name="Ezra D."/>
            <person name="Gonzalez J."/>
            <person name="Henrissat B."/>
            <person name="Kuo A."/>
            <person name="Liang C."/>
            <person name="Lipzen A."/>
            <person name="Lutzoni F."/>
            <person name="Magnuson J."/>
            <person name="Mondo S."/>
            <person name="Nolan M."/>
            <person name="Ohm R."/>
            <person name="Pangilinan J."/>
            <person name="Park H.-J."/>
            <person name="Ramirez L."/>
            <person name="Alfaro M."/>
            <person name="Sun H."/>
            <person name="Tritt A."/>
            <person name="Yoshinaga Y."/>
            <person name="Zwiers L.-H."/>
            <person name="Turgeon B."/>
            <person name="Goodwin S."/>
            <person name="Spatafora J."/>
            <person name="Crous P."/>
            <person name="Grigoriev I."/>
        </authorList>
    </citation>
    <scope>NUCLEOTIDE SEQUENCE</scope>
    <source>
        <strain evidence="1">CBS 269.34</strain>
    </source>
</reference>
<sequence>MQGLGGRQHRDPRGLLEAAWIDASILVPGQLQREPAHAVLLVLVPVETAVCPFHPGHGAGSGMKSWVDDGRWCQLNRTTTASIYTQPRRPAVPASCPATIGRPLVPKSPARQPATPILGRTGAAPWLWKICWKSGAEAVSDSLRIALDRDR</sequence>
<protein>
    <submittedName>
        <fullName evidence="1">Uncharacterized protein</fullName>
    </submittedName>
</protein>
<dbReference type="Proteomes" id="UP000799750">
    <property type="component" value="Unassembled WGS sequence"/>
</dbReference>
<keyword evidence="2" id="KW-1185">Reference proteome</keyword>
<gene>
    <name evidence="1" type="ORF">BU16DRAFT_544742</name>
</gene>
<dbReference type="EMBL" id="MU004199">
    <property type="protein sequence ID" value="KAF2489351.1"/>
    <property type="molecule type" value="Genomic_DNA"/>
</dbReference>
<evidence type="ECO:0000313" key="2">
    <source>
        <dbReference type="Proteomes" id="UP000799750"/>
    </source>
</evidence>
<proteinExistence type="predicted"/>
<dbReference type="AlphaFoldDB" id="A0A6A6QB28"/>
<organism evidence="1 2">
    <name type="scientific">Lophium mytilinum</name>
    <dbReference type="NCBI Taxonomy" id="390894"/>
    <lineage>
        <taxon>Eukaryota</taxon>
        <taxon>Fungi</taxon>
        <taxon>Dikarya</taxon>
        <taxon>Ascomycota</taxon>
        <taxon>Pezizomycotina</taxon>
        <taxon>Dothideomycetes</taxon>
        <taxon>Pleosporomycetidae</taxon>
        <taxon>Mytilinidiales</taxon>
        <taxon>Mytilinidiaceae</taxon>
        <taxon>Lophium</taxon>
    </lineage>
</organism>
<name>A0A6A6QB28_9PEZI</name>